<dbReference type="EMBL" id="CM007897">
    <property type="protein sequence ID" value="OTG17626.1"/>
    <property type="molecule type" value="Genomic_DNA"/>
</dbReference>
<dbReference type="GO" id="GO:0015031">
    <property type="term" value="P:protein transport"/>
    <property type="evidence" value="ECO:0007669"/>
    <property type="project" value="InterPro"/>
</dbReference>
<protein>
    <submittedName>
        <fullName evidence="3 4">Vacuolar protein sorting-associated protein Ist1</fullName>
    </submittedName>
</protein>
<dbReference type="GO" id="GO:0008104">
    <property type="term" value="P:intracellular protein localization"/>
    <property type="evidence" value="ECO:0000318"/>
    <property type="project" value="GO_Central"/>
</dbReference>
<evidence type="ECO:0000313" key="3">
    <source>
        <dbReference type="EMBL" id="KAF5794124.1"/>
    </source>
</evidence>
<dbReference type="EMBL" id="MNCJ02000323">
    <property type="protein sequence ID" value="KAF5794124.1"/>
    <property type="molecule type" value="Genomic_DNA"/>
</dbReference>
<dbReference type="Pfam" id="PF03398">
    <property type="entry name" value="Ist1"/>
    <property type="match status" value="1"/>
</dbReference>
<dbReference type="STRING" id="4232.A0A251U412"/>
<dbReference type="Proteomes" id="UP000215914">
    <property type="component" value="Chromosome 8"/>
</dbReference>
<dbReference type="AlphaFoldDB" id="A0A251U412"/>
<feature type="region of interest" description="Disordered" evidence="2">
    <location>
        <begin position="212"/>
        <end position="248"/>
    </location>
</feature>
<organism evidence="4 5">
    <name type="scientific">Helianthus annuus</name>
    <name type="common">Common sunflower</name>
    <dbReference type="NCBI Taxonomy" id="4232"/>
    <lineage>
        <taxon>Eukaryota</taxon>
        <taxon>Viridiplantae</taxon>
        <taxon>Streptophyta</taxon>
        <taxon>Embryophyta</taxon>
        <taxon>Tracheophyta</taxon>
        <taxon>Spermatophyta</taxon>
        <taxon>Magnoliopsida</taxon>
        <taxon>eudicotyledons</taxon>
        <taxon>Gunneridae</taxon>
        <taxon>Pentapetalae</taxon>
        <taxon>asterids</taxon>
        <taxon>campanulids</taxon>
        <taxon>Asterales</taxon>
        <taxon>Asteraceae</taxon>
        <taxon>Asteroideae</taxon>
        <taxon>Heliantheae alliance</taxon>
        <taxon>Heliantheae</taxon>
        <taxon>Helianthus</taxon>
    </lineage>
</organism>
<feature type="compositionally biased region" description="Acidic residues" evidence="2">
    <location>
        <begin position="226"/>
        <end position="240"/>
    </location>
</feature>
<dbReference type="Gramene" id="mRNA:HanXRQr2_Chr08g0324591">
    <property type="protein sequence ID" value="mRNA:HanXRQr2_Chr08g0324591"/>
    <property type="gene ID" value="HanXRQr2_Chr08g0324591"/>
</dbReference>
<dbReference type="PANTHER" id="PTHR12161:SF63">
    <property type="entry name" value="VACUOLAR PROTEIN SORTING-ASSOCIATED PROTEIN IST1-RELATED"/>
    <property type="match status" value="1"/>
</dbReference>
<reference evidence="3 5" key="1">
    <citation type="journal article" date="2017" name="Nature">
        <title>The sunflower genome provides insights into oil metabolism, flowering and Asterid evolution.</title>
        <authorList>
            <person name="Badouin H."/>
            <person name="Gouzy J."/>
            <person name="Grassa C.J."/>
            <person name="Murat F."/>
            <person name="Staton S.E."/>
            <person name="Cottret L."/>
            <person name="Lelandais-Briere C."/>
            <person name="Owens G.L."/>
            <person name="Carrere S."/>
            <person name="Mayjonade B."/>
            <person name="Legrand L."/>
            <person name="Gill N."/>
            <person name="Kane N.C."/>
            <person name="Bowers J.E."/>
            <person name="Hubner S."/>
            <person name="Bellec A."/>
            <person name="Berard A."/>
            <person name="Berges H."/>
            <person name="Blanchet N."/>
            <person name="Boniface M.C."/>
            <person name="Brunel D."/>
            <person name="Catrice O."/>
            <person name="Chaidir N."/>
            <person name="Claudel C."/>
            <person name="Donnadieu C."/>
            <person name="Faraut T."/>
            <person name="Fievet G."/>
            <person name="Helmstetter N."/>
            <person name="King M."/>
            <person name="Knapp S.J."/>
            <person name="Lai Z."/>
            <person name="Le Paslier M.C."/>
            <person name="Lippi Y."/>
            <person name="Lorenzon L."/>
            <person name="Mandel J.R."/>
            <person name="Marage G."/>
            <person name="Marchand G."/>
            <person name="Marquand E."/>
            <person name="Bret-Mestries E."/>
            <person name="Morien E."/>
            <person name="Nambeesan S."/>
            <person name="Nguyen T."/>
            <person name="Pegot-Espagnet P."/>
            <person name="Pouilly N."/>
            <person name="Raftis F."/>
            <person name="Sallet E."/>
            <person name="Schiex T."/>
            <person name="Thomas J."/>
            <person name="Vandecasteele C."/>
            <person name="Vares D."/>
            <person name="Vear F."/>
            <person name="Vautrin S."/>
            <person name="Crespi M."/>
            <person name="Mangin B."/>
            <person name="Burke J.M."/>
            <person name="Salse J."/>
            <person name="Munos S."/>
            <person name="Vincourt P."/>
            <person name="Rieseberg L.H."/>
            <person name="Langlade N.B."/>
        </authorList>
    </citation>
    <scope>NUCLEOTIDE SEQUENCE [LARGE SCALE GENOMIC DNA]</scope>
    <source>
        <strain evidence="5">cv. SF193</strain>
        <tissue evidence="3">Leaves</tissue>
    </source>
</reference>
<evidence type="ECO:0000256" key="1">
    <source>
        <dbReference type="ARBA" id="ARBA00005536"/>
    </source>
</evidence>
<reference evidence="4" key="2">
    <citation type="submission" date="2017-02" db="EMBL/GenBank/DDBJ databases">
        <title>Sunflower complete genome.</title>
        <authorList>
            <person name="Langlade N."/>
            <person name="Munos S."/>
        </authorList>
    </citation>
    <scope>NUCLEOTIDE SEQUENCE [LARGE SCALE GENOMIC DNA]</scope>
    <source>
        <tissue evidence="4">Leaves</tissue>
    </source>
</reference>
<gene>
    <name evidence="4" type="ORF">HannXRQ_Chr08g0214221</name>
    <name evidence="3" type="ORF">HanXRQr2_Chr08g0324591</name>
</gene>
<dbReference type="InterPro" id="IPR042277">
    <property type="entry name" value="IST1-like"/>
</dbReference>
<accession>A0A251U412</accession>
<sequence length="317" mass="36316">MGRKLNALLGRGFKTSKLKTVINLAISRLAILKNNRHARYTIAHSDLIQLLRLNHHHQALLRVEQVIKDKNMLLVYDMIHDYCHLLKQKASLIEQANYCPEELKEAVSSLLYAAPRCGEFPELKEIRAILTARFGKEVTDGATESRHNSGVCQKMIQKLSSKELSLENRTMMLTEIAKEDGIVLQLDTTVLPETVEKVSSLSESVSYYSMKSNLDMSDSSPRCDSESDDDEIIEEEEEEGERSAYDMKAEEYEDLYSDDYSDDDNIKSFEKMDFDASRYKIEKEETGFPSRTVYFSSYKQFPFRHRVEDALCATTGS</sequence>
<dbReference type="InParanoid" id="A0A251U412"/>
<dbReference type="OrthoDB" id="29853at2759"/>
<proteinExistence type="inferred from homology"/>
<dbReference type="FunFam" id="1.20.1260.60:FF:000002">
    <property type="entry name" value="Vacuolar protein sorting-associated protein IST1"/>
    <property type="match status" value="1"/>
</dbReference>
<comment type="similarity">
    <text evidence="1">Belongs to the IST1 family.</text>
</comment>
<evidence type="ECO:0000313" key="5">
    <source>
        <dbReference type="Proteomes" id="UP000215914"/>
    </source>
</evidence>
<name>A0A251U412_HELAN</name>
<evidence type="ECO:0000313" key="4">
    <source>
        <dbReference type="EMBL" id="OTG17626.1"/>
    </source>
</evidence>
<reference evidence="3" key="3">
    <citation type="submission" date="2020-06" db="EMBL/GenBank/DDBJ databases">
        <title>Helianthus annuus Genome sequencing and assembly Release 2.</title>
        <authorList>
            <person name="Gouzy J."/>
            <person name="Langlade N."/>
            <person name="Munos S."/>
        </authorList>
    </citation>
    <scope>NUCLEOTIDE SEQUENCE</scope>
    <source>
        <tissue evidence="3">Leaves</tissue>
    </source>
</reference>
<evidence type="ECO:0000256" key="2">
    <source>
        <dbReference type="SAM" id="MobiDB-lite"/>
    </source>
</evidence>
<keyword evidence="5" id="KW-1185">Reference proteome</keyword>
<dbReference type="InterPro" id="IPR005061">
    <property type="entry name" value="Ist1"/>
</dbReference>
<dbReference type="OMA" id="HCPNELE"/>
<dbReference type="Gene3D" id="1.20.1260.60">
    <property type="entry name" value="Vacuolar protein sorting-associated protein Ist1"/>
    <property type="match status" value="1"/>
</dbReference>
<dbReference type="PANTHER" id="PTHR12161">
    <property type="entry name" value="IST1 FAMILY MEMBER"/>
    <property type="match status" value="1"/>
</dbReference>